<keyword evidence="3" id="KW-1185">Reference proteome</keyword>
<reference evidence="2 3" key="1">
    <citation type="journal article" date="2021" name="Int. J. Syst. Evol. Microbiol.">
        <title>Steroidobacter gossypii sp. nov., isolated from soil of cotton cropping field.</title>
        <authorList>
            <person name="Huang R."/>
            <person name="Yang S."/>
            <person name="Zhen C."/>
            <person name="Liu W."/>
        </authorList>
    </citation>
    <scope>NUCLEOTIDE SEQUENCE [LARGE SCALE GENOMIC DNA]</scope>
    <source>
        <strain evidence="2 3">S1-65</strain>
    </source>
</reference>
<dbReference type="Proteomes" id="UP000661077">
    <property type="component" value="Unassembled WGS sequence"/>
</dbReference>
<evidence type="ECO:0000259" key="1">
    <source>
        <dbReference type="Pfam" id="PF13619"/>
    </source>
</evidence>
<organism evidence="2 3">
    <name type="scientific">Steroidobacter gossypii</name>
    <dbReference type="NCBI Taxonomy" id="2805490"/>
    <lineage>
        <taxon>Bacteria</taxon>
        <taxon>Pseudomonadati</taxon>
        <taxon>Pseudomonadota</taxon>
        <taxon>Gammaproteobacteria</taxon>
        <taxon>Steroidobacterales</taxon>
        <taxon>Steroidobacteraceae</taxon>
        <taxon>Steroidobacter</taxon>
    </lineage>
</organism>
<evidence type="ECO:0000313" key="2">
    <source>
        <dbReference type="EMBL" id="MBM0105174.1"/>
    </source>
</evidence>
<comment type="caution">
    <text evidence="2">The sequence shown here is derived from an EMBL/GenBank/DDBJ whole genome shotgun (WGS) entry which is preliminary data.</text>
</comment>
<protein>
    <submittedName>
        <fullName evidence="2">KTSC domain-containing protein</fullName>
    </submittedName>
</protein>
<dbReference type="InterPro" id="IPR025309">
    <property type="entry name" value="KTSC_dom"/>
</dbReference>
<dbReference type="Pfam" id="PF13619">
    <property type="entry name" value="KTSC"/>
    <property type="match status" value="1"/>
</dbReference>
<evidence type="ECO:0000313" key="3">
    <source>
        <dbReference type="Proteomes" id="UP000661077"/>
    </source>
</evidence>
<accession>A0ABS1WW28</accession>
<name>A0ABS1WW28_9GAMM</name>
<dbReference type="RefSeq" id="WP_203167231.1">
    <property type="nucleotide sequence ID" value="NZ_JAEVLS010000002.1"/>
</dbReference>
<dbReference type="EMBL" id="JAEVLS010000002">
    <property type="protein sequence ID" value="MBM0105174.1"/>
    <property type="molecule type" value="Genomic_DNA"/>
</dbReference>
<sequence>MPSTVIQSFEYDARTRQLHVLFRSGRSYIYQDVAGETYQAMRRSFSKGEFFNEHIRDKYAFRRVDVED</sequence>
<gene>
    <name evidence="2" type="ORF">JM946_10450</name>
</gene>
<proteinExistence type="predicted"/>
<feature type="domain" description="KTSC" evidence="1">
    <location>
        <begin position="3"/>
        <end position="59"/>
    </location>
</feature>